<dbReference type="CDD" id="cd07990">
    <property type="entry name" value="LPLAT_LCLAT1-like"/>
    <property type="match status" value="1"/>
</dbReference>
<keyword evidence="3" id="KW-0012">Acyltransferase</keyword>
<dbReference type="OrthoDB" id="189226at2759"/>
<accession>A0A9W8CUF3</accession>
<comment type="caution">
    <text evidence="5">The sequence shown here is derived from an EMBL/GenBank/DDBJ whole genome shotgun (WGS) entry which is preliminary data.</text>
</comment>
<protein>
    <recommendedName>
        <fullName evidence="4">Phospholipid/glycerol acyltransferase domain-containing protein</fullName>
    </recommendedName>
</protein>
<dbReference type="Pfam" id="PF01553">
    <property type="entry name" value="Acyltransferase"/>
    <property type="match status" value="1"/>
</dbReference>
<keyword evidence="6" id="KW-1185">Reference proteome</keyword>
<comment type="similarity">
    <text evidence="1">Belongs to the 1-acyl-sn-glycerol-3-phosphate acyltransferase family.</text>
</comment>
<dbReference type="GO" id="GO:0005783">
    <property type="term" value="C:endoplasmic reticulum"/>
    <property type="evidence" value="ECO:0007669"/>
    <property type="project" value="TreeGrafter"/>
</dbReference>
<evidence type="ECO:0000259" key="4">
    <source>
        <dbReference type="SMART" id="SM00563"/>
    </source>
</evidence>
<dbReference type="GO" id="GO:0036149">
    <property type="term" value="P:phosphatidylinositol acyl-chain remodeling"/>
    <property type="evidence" value="ECO:0007669"/>
    <property type="project" value="TreeGrafter"/>
</dbReference>
<dbReference type="InterPro" id="IPR002123">
    <property type="entry name" value="Plipid/glycerol_acylTrfase"/>
</dbReference>
<dbReference type="Proteomes" id="UP001143981">
    <property type="component" value="Unassembled WGS sequence"/>
</dbReference>
<dbReference type="PANTHER" id="PTHR10983">
    <property type="entry name" value="1-ACYLGLYCEROL-3-PHOSPHATE ACYLTRANSFERASE-RELATED"/>
    <property type="match status" value="1"/>
</dbReference>
<dbReference type="PANTHER" id="PTHR10983:SF16">
    <property type="entry name" value="LYSOCARDIOLIPIN ACYLTRANSFERASE 1"/>
    <property type="match status" value="1"/>
</dbReference>
<proteinExistence type="inferred from homology"/>
<dbReference type="InterPro" id="IPR032098">
    <property type="entry name" value="Acyltransf_C"/>
</dbReference>
<dbReference type="GO" id="GO:0016746">
    <property type="term" value="F:acyltransferase activity"/>
    <property type="evidence" value="ECO:0007669"/>
    <property type="project" value="UniProtKB-KW"/>
</dbReference>
<feature type="domain" description="Phospholipid/glycerol acyltransferase" evidence="4">
    <location>
        <begin position="84"/>
        <end position="206"/>
    </location>
</feature>
<evidence type="ECO:0000313" key="6">
    <source>
        <dbReference type="Proteomes" id="UP001143981"/>
    </source>
</evidence>
<evidence type="ECO:0000256" key="3">
    <source>
        <dbReference type="ARBA" id="ARBA00023315"/>
    </source>
</evidence>
<sequence length="362" mass="41688">MCQLAVSPWFRLLSPRHDRKFNQQVERWFGTTLLVVTRIWAPTTLVLTGDRDLVDKEGGSSSSTATANSDELRAWFAPALEHGCMVISNHQTYFDWIIIWIMSYFVRCHGFMKIILKAELKHVPVFGWGMQLLDFIFLQRKWTEDQKTLSSHMQRIVHHDDPAWLLIFPEGTVICKKRTAISNAYADKMGLQRPAHTLLPRSSGSRVCLSQLRPRIEYVYDLTIGYEGLKSGDIPEDEYGLVSMYGKRIYPREIHIHVKRYPVAEIPDDEEGFSKWMHSVYVEKDKRMEKFYELGRFPHDASEDSAIPADRPVMQLTRPAKPDNLVGEMLWVWVQFAAILIPARYVFGAAVSVLAAALSALW</sequence>
<gene>
    <name evidence="5" type="ORF">LPJ61_005442</name>
</gene>
<dbReference type="SUPFAM" id="SSF69593">
    <property type="entry name" value="Glycerol-3-phosphate (1)-acyltransferase"/>
    <property type="match status" value="1"/>
</dbReference>
<evidence type="ECO:0000256" key="1">
    <source>
        <dbReference type="ARBA" id="ARBA00008655"/>
    </source>
</evidence>
<keyword evidence="2" id="KW-0808">Transferase</keyword>
<name>A0A9W8CUF3_9FUNG</name>
<dbReference type="EMBL" id="JANBOI010001800">
    <property type="protein sequence ID" value="KAJ1726067.1"/>
    <property type="molecule type" value="Genomic_DNA"/>
</dbReference>
<dbReference type="SMART" id="SM00563">
    <property type="entry name" value="PlsC"/>
    <property type="match status" value="1"/>
</dbReference>
<reference evidence="5" key="1">
    <citation type="submission" date="2022-07" db="EMBL/GenBank/DDBJ databases">
        <title>Phylogenomic reconstructions and comparative analyses of Kickxellomycotina fungi.</title>
        <authorList>
            <person name="Reynolds N.K."/>
            <person name="Stajich J.E."/>
            <person name="Barry K."/>
            <person name="Grigoriev I.V."/>
            <person name="Crous P."/>
            <person name="Smith M.E."/>
        </authorList>
    </citation>
    <scope>NUCLEOTIDE SEQUENCE</scope>
    <source>
        <strain evidence="5">BCRC 34381</strain>
    </source>
</reference>
<dbReference type="AlphaFoldDB" id="A0A9W8CUF3"/>
<evidence type="ECO:0000313" key="5">
    <source>
        <dbReference type="EMBL" id="KAJ1726067.1"/>
    </source>
</evidence>
<evidence type="ECO:0000256" key="2">
    <source>
        <dbReference type="ARBA" id="ARBA00022679"/>
    </source>
</evidence>
<organism evidence="5 6">
    <name type="scientific">Coemansia biformis</name>
    <dbReference type="NCBI Taxonomy" id="1286918"/>
    <lineage>
        <taxon>Eukaryota</taxon>
        <taxon>Fungi</taxon>
        <taxon>Fungi incertae sedis</taxon>
        <taxon>Zoopagomycota</taxon>
        <taxon>Kickxellomycotina</taxon>
        <taxon>Kickxellomycetes</taxon>
        <taxon>Kickxellales</taxon>
        <taxon>Kickxellaceae</taxon>
        <taxon>Coemansia</taxon>
    </lineage>
</organism>
<dbReference type="Pfam" id="PF16076">
    <property type="entry name" value="Acyltransf_C"/>
    <property type="match status" value="1"/>
</dbReference>